<accession>A0ABN5JEW7</accession>
<dbReference type="SMART" id="SM00257">
    <property type="entry name" value="LysM"/>
    <property type="match status" value="1"/>
</dbReference>
<dbReference type="RefSeq" id="WP_005948953.1">
    <property type="nucleotide sequence ID" value="NZ_CP028103.1"/>
</dbReference>
<protein>
    <submittedName>
        <fullName evidence="2">LysM domain-containing protein</fullName>
    </submittedName>
</protein>
<organism evidence="2 3">
    <name type="scientific">Fusobacterium varium ATCC 27725</name>
    <dbReference type="NCBI Taxonomy" id="469618"/>
    <lineage>
        <taxon>Bacteria</taxon>
        <taxon>Fusobacteriati</taxon>
        <taxon>Fusobacteriota</taxon>
        <taxon>Fusobacteriia</taxon>
        <taxon>Fusobacteriales</taxon>
        <taxon>Fusobacteriaceae</taxon>
        <taxon>Fusobacterium</taxon>
    </lineage>
</organism>
<feature type="domain" description="LysM" evidence="1">
    <location>
        <begin position="170"/>
        <end position="217"/>
    </location>
</feature>
<dbReference type="InterPro" id="IPR018392">
    <property type="entry name" value="LysM"/>
</dbReference>
<evidence type="ECO:0000259" key="1">
    <source>
        <dbReference type="PROSITE" id="PS51782"/>
    </source>
</evidence>
<dbReference type="Proteomes" id="UP000241238">
    <property type="component" value="Chromosome"/>
</dbReference>
<dbReference type="EMBL" id="CP028103">
    <property type="protein sequence ID" value="AVQ30327.1"/>
    <property type="molecule type" value="Genomic_DNA"/>
</dbReference>
<gene>
    <name evidence="2" type="ORF">C4N18_03435</name>
</gene>
<evidence type="ECO:0000313" key="3">
    <source>
        <dbReference type="Proteomes" id="UP000241238"/>
    </source>
</evidence>
<dbReference type="Gene3D" id="3.10.350.10">
    <property type="entry name" value="LysM domain"/>
    <property type="match status" value="1"/>
</dbReference>
<dbReference type="PROSITE" id="PS51782">
    <property type="entry name" value="LYSM"/>
    <property type="match status" value="1"/>
</dbReference>
<dbReference type="GeneID" id="77467031"/>
<dbReference type="InterPro" id="IPR036779">
    <property type="entry name" value="LysM_dom_sf"/>
</dbReference>
<keyword evidence="3" id="KW-1185">Reference proteome</keyword>
<reference evidence="3" key="1">
    <citation type="journal article" date="2018" name="MSphere">
        <title>Fusobacterium Genomics Using MinION and Illumina Sequencing Enables Genome Completion and Correction.</title>
        <authorList>
            <person name="Todd S.M."/>
            <person name="Settlage R.E."/>
            <person name="Lahmers K.K."/>
            <person name="Slade D.J."/>
        </authorList>
    </citation>
    <scope>NUCLEOTIDE SEQUENCE [LARGE SCALE GENOMIC DNA]</scope>
    <source>
        <strain evidence="3">ATCC 27725</strain>
    </source>
</reference>
<evidence type="ECO:0000313" key="2">
    <source>
        <dbReference type="EMBL" id="AVQ30327.1"/>
    </source>
</evidence>
<proteinExistence type="predicted"/>
<dbReference type="Pfam" id="PF01476">
    <property type="entry name" value="LysM"/>
    <property type="match status" value="1"/>
</dbReference>
<dbReference type="CDD" id="cd00118">
    <property type="entry name" value="LysM"/>
    <property type="match status" value="1"/>
</dbReference>
<sequence length="218" mass="24343">MYIFYLGSLLFPVAPEGVNIKANNQNKTLTLINEGEINLLKSGGLQEINFEVMIPHQKYSFSKYLGGVLPIQHYTEALAAMKATKKPVQFIILRNLKSISGIYNTNIKVSVEDYNLIDSADKYGEDIGISIKLKEYRDKSNIFMSVVGNVGNKTQYLLTKIRESTKILPKTYTVNPGDTLFTIAKKQLGDGSKAQNLLELNKLPNLIDIVAGQVIRLE</sequence>
<name>A0ABN5JEW7_FUSVA</name>
<dbReference type="SUPFAM" id="SSF54106">
    <property type="entry name" value="LysM domain"/>
    <property type="match status" value="1"/>
</dbReference>